<accession>A0A067NF98</accession>
<dbReference type="HOGENOM" id="CLU_513002_0_0_1"/>
<gene>
    <name evidence="1" type="ORF">PLEOSDRAFT_163393</name>
</gene>
<dbReference type="EMBL" id="KL198010">
    <property type="protein sequence ID" value="KDQ25655.1"/>
    <property type="molecule type" value="Genomic_DNA"/>
</dbReference>
<dbReference type="AlphaFoldDB" id="A0A067NF98"/>
<dbReference type="Proteomes" id="UP000027073">
    <property type="component" value="Unassembled WGS sequence"/>
</dbReference>
<sequence>MSRAKSKPIEGRLHPVDGQKAFKVDFDLLTEDFNNIVLEDVLKRVKGKSVDSRLPTFIRPATTPGPQSYTVGAPFPGAYPDTPAPHGGATDHSNAIITVLRKVCDDDDIARLCAQLLSKARDSRDIRAKAPNLLKEHIVPQMNDEKLGEIVRELEALFNDAIMHASFSSRPSVNYQPHIYGNSESISAYTPTSLQSNERVGPLHFSSEAQAPVFIKPEYTTSIPLATSSAVNERPQFGDQQQEHVGAELVFIHPGYSHLPHVSPPPALVHQADTNISTPITQAVTMEVPPPLPQPFTILSLPSSPQPGFVVNHLPSSRMSAPPAGTPAGSNEQRVAEVATGVNATAPVGPVGPVPPVQGPSTAFLIDTQGKVLHRDAGGTLRVVAELVYHNKDKGPLEKGAGSYKSRVIECRRKVPAALDSPIVPASWSKLIGDLFMVHVDKSQPTEGMWLHQGGGKWTNITHQWNSASLDANHAVRHPENPNYCLTRTKDFPNWILLQSQVDKEKKRLKAANGSRVSFGSVTTYPPAAGA</sequence>
<proteinExistence type="predicted"/>
<evidence type="ECO:0000313" key="1">
    <source>
        <dbReference type="EMBL" id="KDQ25655.1"/>
    </source>
</evidence>
<name>A0A067NF98_PLEO1</name>
<dbReference type="VEuPathDB" id="FungiDB:PLEOSDRAFT_163393"/>
<dbReference type="InParanoid" id="A0A067NF98"/>
<organism evidence="1 2">
    <name type="scientific">Pleurotus ostreatus (strain PC15)</name>
    <name type="common">Oyster mushroom</name>
    <dbReference type="NCBI Taxonomy" id="1137138"/>
    <lineage>
        <taxon>Eukaryota</taxon>
        <taxon>Fungi</taxon>
        <taxon>Dikarya</taxon>
        <taxon>Basidiomycota</taxon>
        <taxon>Agaricomycotina</taxon>
        <taxon>Agaricomycetes</taxon>
        <taxon>Agaricomycetidae</taxon>
        <taxon>Agaricales</taxon>
        <taxon>Pleurotineae</taxon>
        <taxon>Pleurotaceae</taxon>
        <taxon>Pleurotus</taxon>
    </lineage>
</organism>
<reference evidence="2" key="1">
    <citation type="journal article" date="2014" name="Proc. Natl. Acad. Sci. U.S.A.">
        <title>Extensive sampling of basidiomycete genomes demonstrates inadequacy of the white-rot/brown-rot paradigm for wood decay fungi.</title>
        <authorList>
            <person name="Riley R."/>
            <person name="Salamov A.A."/>
            <person name="Brown D.W."/>
            <person name="Nagy L.G."/>
            <person name="Floudas D."/>
            <person name="Held B.W."/>
            <person name="Levasseur A."/>
            <person name="Lombard V."/>
            <person name="Morin E."/>
            <person name="Otillar R."/>
            <person name="Lindquist E.A."/>
            <person name="Sun H."/>
            <person name="LaButti K.M."/>
            <person name="Schmutz J."/>
            <person name="Jabbour D."/>
            <person name="Luo H."/>
            <person name="Baker S.E."/>
            <person name="Pisabarro A.G."/>
            <person name="Walton J.D."/>
            <person name="Blanchette R.A."/>
            <person name="Henrissat B."/>
            <person name="Martin F."/>
            <person name="Cullen D."/>
            <person name="Hibbett D.S."/>
            <person name="Grigoriev I.V."/>
        </authorList>
    </citation>
    <scope>NUCLEOTIDE SEQUENCE [LARGE SCALE GENOMIC DNA]</scope>
    <source>
        <strain evidence="2">PC15</strain>
    </source>
</reference>
<protein>
    <submittedName>
        <fullName evidence="1">Uncharacterized protein</fullName>
    </submittedName>
</protein>
<evidence type="ECO:0000313" key="2">
    <source>
        <dbReference type="Proteomes" id="UP000027073"/>
    </source>
</evidence>